<name>A0AAD2AAE0_9LAMI</name>
<sequence>MDFSPTGSHASGIRCTADMNGQCPNELKAPEGCNNTCKTFKTYEYCCNSGNFGPTNYSKFFKDRWPNAYSYPKDDQTSMFTCPRGTNCRVVFCPGATTFLP</sequence>
<proteinExistence type="predicted"/>
<dbReference type="AlphaFoldDB" id="A0AAD2AAE0"/>
<protein>
    <recommendedName>
        <fullName evidence="4">Osmotin-like protein</fullName>
    </recommendedName>
</protein>
<dbReference type="EMBL" id="OU503056">
    <property type="protein sequence ID" value="CAI9784550.1"/>
    <property type="molecule type" value="Genomic_DNA"/>
</dbReference>
<keyword evidence="3" id="KW-1185">Reference proteome</keyword>
<feature type="disulfide bond" evidence="1">
    <location>
        <begin position="23"/>
        <end position="33"/>
    </location>
</feature>
<evidence type="ECO:0008006" key="4">
    <source>
        <dbReference type="Google" id="ProtNLM"/>
    </source>
</evidence>
<gene>
    <name evidence="2" type="ORF">FPE_LOCUS31980</name>
</gene>
<evidence type="ECO:0000313" key="2">
    <source>
        <dbReference type="EMBL" id="CAI9784550.1"/>
    </source>
</evidence>
<dbReference type="Gene3D" id="2.60.110.10">
    <property type="entry name" value="Thaumatin"/>
    <property type="match status" value="1"/>
</dbReference>
<reference evidence="2" key="1">
    <citation type="submission" date="2023-05" db="EMBL/GenBank/DDBJ databases">
        <authorList>
            <person name="Huff M."/>
        </authorList>
    </citation>
    <scope>NUCLEOTIDE SEQUENCE</scope>
</reference>
<keyword evidence="1" id="KW-1015">Disulfide bond</keyword>
<evidence type="ECO:0000256" key="1">
    <source>
        <dbReference type="PIRSR" id="PIRSR002703-1"/>
    </source>
</evidence>
<dbReference type="SMART" id="SM00205">
    <property type="entry name" value="THN"/>
    <property type="match status" value="1"/>
</dbReference>
<dbReference type="Pfam" id="PF00314">
    <property type="entry name" value="Thaumatin"/>
    <property type="match status" value="1"/>
</dbReference>
<dbReference type="PIRSF" id="PIRSF002703">
    <property type="entry name" value="Thaumatin"/>
    <property type="match status" value="1"/>
</dbReference>
<organism evidence="2 3">
    <name type="scientific">Fraxinus pennsylvanica</name>
    <dbReference type="NCBI Taxonomy" id="56036"/>
    <lineage>
        <taxon>Eukaryota</taxon>
        <taxon>Viridiplantae</taxon>
        <taxon>Streptophyta</taxon>
        <taxon>Embryophyta</taxon>
        <taxon>Tracheophyta</taxon>
        <taxon>Spermatophyta</taxon>
        <taxon>Magnoliopsida</taxon>
        <taxon>eudicotyledons</taxon>
        <taxon>Gunneridae</taxon>
        <taxon>Pentapetalae</taxon>
        <taxon>asterids</taxon>
        <taxon>lamiids</taxon>
        <taxon>Lamiales</taxon>
        <taxon>Oleaceae</taxon>
        <taxon>Oleeae</taxon>
        <taxon>Fraxinus</taxon>
    </lineage>
</organism>
<dbReference type="PANTHER" id="PTHR31048">
    <property type="entry name" value="OS03G0233200 PROTEIN"/>
    <property type="match status" value="1"/>
</dbReference>
<dbReference type="Proteomes" id="UP000834106">
    <property type="component" value="Chromosome 21"/>
</dbReference>
<dbReference type="InterPro" id="IPR001938">
    <property type="entry name" value="Thaumatin"/>
</dbReference>
<dbReference type="SUPFAM" id="SSF49870">
    <property type="entry name" value="Osmotin, thaumatin-like protein"/>
    <property type="match status" value="1"/>
</dbReference>
<accession>A0AAD2AAE0</accession>
<evidence type="ECO:0000313" key="3">
    <source>
        <dbReference type="Proteomes" id="UP000834106"/>
    </source>
</evidence>
<dbReference type="InterPro" id="IPR037176">
    <property type="entry name" value="Osmotin/thaumatin-like_sf"/>
</dbReference>
<feature type="disulfide bond" evidence="1">
    <location>
        <begin position="37"/>
        <end position="46"/>
    </location>
</feature>